<organism evidence="1 2">
    <name type="scientific">Clostridium innocuum</name>
    <dbReference type="NCBI Taxonomy" id="1522"/>
    <lineage>
        <taxon>Bacteria</taxon>
        <taxon>Bacillati</taxon>
        <taxon>Bacillota</taxon>
        <taxon>Clostridia</taxon>
        <taxon>Eubacteriales</taxon>
        <taxon>Clostridiaceae</taxon>
        <taxon>Clostridium</taxon>
    </lineage>
</organism>
<dbReference type="OrthoDB" id="121684at2"/>
<dbReference type="RefSeq" id="WP_117443818.1">
    <property type="nucleotide sequence ID" value="NZ_JAJFEN010000022.1"/>
</dbReference>
<name>A0A3E2VUA1_CLOIN</name>
<accession>A0A3E2VUA1</accession>
<evidence type="ECO:0000313" key="1">
    <source>
        <dbReference type="EMBL" id="RGC14220.1"/>
    </source>
</evidence>
<comment type="caution">
    <text evidence="1">The sequence shown here is derived from an EMBL/GenBank/DDBJ whole genome shotgun (WGS) entry which is preliminary data.</text>
</comment>
<protein>
    <recommendedName>
        <fullName evidence="3">Phage protein</fullName>
    </recommendedName>
</protein>
<evidence type="ECO:0000313" key="2">
    <source>
        <dbReference type="Proteomes" id="UP000260025"/>
    </source>
</evidence>
<dbReference type="AlphaFoldDB" id="A0A3E2VUA1"/>
<reference evidence="1 2" key="1">
    <citation type="submission" date="2018-08" db="EMBL/GenBank/DDBJ databases">
        <title>A genome reference for cultivated species of the human gut microbiota.</title>
        <authorList>
            <person name="Zou Y."/>
            <person name="Xue W."/>
            <person name="Luo G."/>
        </authorList>
    </citation>
    <scope>NUCLEOTIDE SEQUENCE [LARGE SCALE GENOMIC DNA]</scope>
    <source>
        <strain evidence="1 2">OF01-2LB</strain>
    </source>
</reference>
<dbReference type="EMBL" id="QVEV01000023">
    <property type="protein sequence ID" value="RGC14220.1"/>
    <property type="molecule type" value="Genomic_DNA"/>
</dbReference>
<proteinExistence type="predicted"/>
<evidence type="ECO:0008006" key="3">
    <source>
        <dbReference type="Google" id="ProtNLM"/>
    </source>
</evidence>
<dbReference type="Proteomes" id="UP000260025">
    <property type="component" value="Unassembled WGS sequence"/>
</dbReference>
<sequence>MKVRKRPVVVEAIQWTGKNHREMFDFLTGYQKQNEFMTAYGDTFYIDHSQVEGGLIIRTLEGDHIARIGDYIIKGVHGEFYPCNPDIFKKTYEVL</sequence>
<gene>
    <name evidence="1" type="ORF">DXA38_14420</name>
</gene>